<accession>A0A7I8WDT0</accession>
<proteinExistence type="predicted"/>
<dbReference type="AlphaFoldDB" id="A0A7I8WDT0"/>
<keyword evidence="2" id="KW-1185">Reference proteome</keyword>
<comment type="caution">
    <text evidence="1">The sequence shown here is derived from an EMBL/GenBank/DDBJ whole genome shotgun (WGS) entry which is preliminary data.</text>
</comment>
<protein>
    <submittedName>
        <fullName evidence="1">DgyrCDS14485</fullName>
    </submittedName>
</protein>
<dbReference type="EMBL" id="CAJFCJ010000043">
    <property type="protein sequence ID" value="CAD5126336.1"/>
    <property type="molecule type" value="Genomic_DNA"/>
</dbReference>
<dbReference type="Proteomes" id="UP000549394">
    <property type="component" value="Unassembled WGS sequence"/>
</dbReference>
<organism evidence="1 2">
    <name type="scientific">Dimorphilus gyrociliatus</name>
    <dbReference type="NCBI Taxonomy" id="2664684"/>
    <lineage>
        <taxon>Eukaryota</taxon>
        <taxon>Metazoa</taxon>
        <taxon>Spiralia</taxon>
        <taxon>Lophotrochozoa</taxon>
        <taxon>Annelida</taxon>
        <taxon>Polychaeta</taxon>
        <taxon>Polychaeta incertae sedis</taxon>
        <taxon>Dinophilidae</taxon>
        <taxon>Dimorphilus</taxon>
    </lineage>
</organism>
<gene>
    <name evidence="1" type="ORF">DGYR_LOCUS13584</name>
</gene>
<evidence type="ECO:0000313" key="2">
    <source>
        <dbReference type="Proteomes" id="UP000549394"/>
    </source>
</evidence>
<name>A0A7I8WDT0_9ANNE</name>
<sequence>MWKNIEIITVDKAISILKKDGEETADKKLILLALTEAKQIELIKHLPNIMKLIYNVTKSLWGKISRKQLKEKTLHSYKQDDKRVYEEYIELFKSFEKAWKSCRNSLKKIKASSHEIELRSKKETITYNFKFLRHQLSYLWLNNHPELRFNNIPYIVCNNDVLMKTKLKKLNIKQVTLDKDIADQLSQECLLIDEVYNSWSTLNTAIDYLSTLSDVSSNKKLNKFLKELSLKTDCFPKAVKECCNVEHVEDLWSILDREHNKLLIDHQLFIVPDDAQLCQKCKEAIKKSVEQKAKVANEILIH</sequence>
<evidence type="ECO:0000313" key="1">
    <source>
        <dbReference type="EMBL" id="CAD5126336.1"/>
    </source>
</evidence>
<reference evidence="1 2" key="1">
    <citation type="submission" date="2020-08" db="EMBL/GenBank/DDBJ databases">
        <authorList>
            <person name="Hejnol A."/>
        </authorList>
    </citation>
    <scope>NUCLEOTIDE SEQUENCE [LARGE SCALE GENOMIC DNA]</scope>
</reference>